<keyword evidence="1" id="KW-0812">Transmembrane</keyword>
<protein>
    <submittedName>
        <fullName evidence="2">Uncharacterized protein</fullName>
    </submittedName>
</protein>
<keyword evidence="1" id="KW-0472">Membrane</keyword>
<accession>A0AAW5IQJ9</accession>
<evidence type="ECO:0000313" key="2">
    <source>
        <dbReference type="EMBL" id="MCP9565584.1"/>
    </source>
</evidence>
<dbReference type="AlphaFoldDB" id="A0AAW5IQJ9"/>
<dbReference type="RefSeq" id="WP_254978484.1">
    <property type="nucleotide sequence ID" value="NZ_JANDWZ010000041.1"/>
</dbReference>
<evidence type="ECO:0000256" key="1">
    <source>
        <dbReference type="SAM" id="Phobius"/>
    </source>
</evidence>
<evidence type="ECO:0000313" key="3">
    <source>
        <dbReference type="Proteomes" id="UP001205531"/>
    </source>
</evidence>
<dbReference type="Proteomes" id="UP001205531">
    <property type="component" value="Unassembled WGS sequence"/>
</dbReference>
<proteinExistence type="predicted"/>
<reference evidence="2" key="1">
    <citation type="submission" date="2022-07" db="EMBL/GenBank/DDBJ databases">
        <title>Prevotella copri.</title>
        <authorList>
            <person name="Yang C."/>
        </authorList>
    </citation>
    <scope>NUCLEOTIDE SEQUENCE</scope>
    <source>
        <strain evidence="2">HF2107</strain>
    </source>
</reference>
<name>A0AAW5IQJ9_9BACT</name>
<keyword evidence="1" id="KW-1133">Transmembrane helix</keyword>
<organism evidence="2 3">
    <name type="scientific">Segatella copri</name>
    <dbReference type="NCBI Taxonomy" id="165179"/>
    <lineage>
        <taxon>Bacteria</taxon>
        <taxon>Pseudomonadati</taxon>
        <taxon>Bacteroidota</taxon>
        <taxon>Bacteroidia</taxon>
        <taxon>Bacteroidales</taxon>
        <taxon>Prevotellaceae</taxon>
        <taxon>Segatella</taxon>
    </lineage>
</organism>
<comment type="caution">
    <text evidence="2">The sequence shown here is derived from an EMBL/GenBank/DDBJ whole genome shotgun (WGS) entry which is preliminary data.</text>
</comment>
<gene>
    <name evidence="2" type="ORF">NNC64_13680</name>
</gene>
<feature type="transmembrane region" description="Helical" evidence="1">
    <location>
        <begin position="12"/>
        <end position="31"/>
    </location>
</feature>
<sequence length="137" mass="15391">MEKQHQRFFDFLRFCILIPGHLVILAIMYIMQVVFGMSASLLIVPPNEKYGRFVLNEVLEAGYGTSSGDLNTGDNLSESSFPEALFGLEFGHADFADDADFFAAHLSPITIYWNNSDKLLVIKGTICVTDTKKWFEA</sequence>
<dbReference type="EMBL" id="JANDWZ010000041">
    <property type="protein sequence ID" value="MCP9565584.1"/>
    <property type="molecule type" value="Genomic_DNA"/>
</dbReference>